<name>A0A8J3BNG4_9FLAO</name>
<dbReference type="SUPFAM" id="SSF101874">
    <property type="entry name" value="YceI-like"/>
    <property type="match status" value="1"/>
</dbReference>
<keyword evidence="4" id="KW-1185">Reference proteome</keyword>
<feature type="domain" description="Lipid/polyisoprenoid-binding YceI-like" evidence="2">
    <location>
        <begin position="27"/>
        <end position="154"/>
    </location>
</feature>
<dbReference type="InterPro" id="IPR036761">
    <property type="entry name" value="TTHA0802/YceI-like_sf"/>
</dbReference>
<feature type="chain" id="PRO_5035314654" description="Lipid/polyisoprenoid-binding YceI-like domain-containing protein" evidence="1">
    <location>
        <begin position="26"/>
        <end position="185"/>
    </location>
</feature>
<gene>
    <name evidence="3" type="ORF">GCM10007962_27710</name>
</gene>
<dbReference type="RefSeq" id="WP_188654220.1">
    <property type="nucleotide sequence ID" value="NZ_BMNR01000007.1"/>
</dbReference>
<evidence type="ECO:0000313" key="4">
    <source>
        <dbReference type="Proteomes" id="UP000612329"/>
    </source>
</evidence>
<dbReference type="InterPro" id="IPR007372">
    <property type="entry name" value="Lipid/polyisoprenoid-bd_YceI"/>
</dbReference>
<protein>
    <recommendedName>
        <fullName evidence="2">Lipid/polyisoprenoid-binding YceI-like domain-containing protein</fullName>
    </recommendedName>
</protein>
<accession>A0A8J3BNG4</accession>
<sequence>MKRSNFFRFITIVFFTCYTVIGAYAQVNDSSTQISYKVDFGPTYPIEGDSNQVEGKIEFNDETSAIEKVSFEVPLNSFTGINSGYLEWIANGWYNPDMSFKSNKITKTSDNKLVVKGYLEFRRRNAPIEIDLIRKDINNKIIMEGNFDMSTGDYFTFHPPFELVPSRISFKIKLIFDEPVKSNMS</sequence>
<evidence type="ECO:0000259" key="2">
    <source>
        <dbReference type="Pfam" id="PF04264"/>
    </source>
</evidence>
<dbReference type="Proteomes" id="UP000612329">
    <property type="component" value="Unassembled WGS sequence"/>
</dbReference>
<evidence type="ECO:0000313" key="3">
    <source>
        <dbReference type="EMBL" id="GGK31839.1"/>
    </source>
</evidence>
<dbReference type="AlphaFoldDB" id="A0A8J3BNG4"/>
<feature type="signal peptide" evidence="1">
    <location>
        <begin position="1"/>
        <end position="25"/>
    </location>
</feature>
<dbReference type="EMBL" id="BMNR01000007">
    <property type="protein sequence ID" value="GGK31839.1"/>
    <property type="molecule type" value="Genomic_DNA"/>
</dbReference>
<reference evidence="3" key="2">
    <citation type="submission" date="2020-09" db="EMBL/GenBank/DDBJ databases">
        <authorList>
            <person name="Sun Q."/>
            <person name="Ohkuma M."/>
        </authorList>
    </citation>
    <scope>NUCLEOTIDE SEQUENCE</scope>
    <source>
        <strain evidence="3">JCM 12862</strain>
    </source>
</reference>
<evidence type="ECO:0000256" key="1">
    <source>
        <dbReference type="SAM" id="SignalP"/>
    </source>
</evidence>
<reference evidence="3" key="1">
    <citation type="journal article" date="2014" name="Int. J. Syst. Evol. Microbiol.">
        <title>Complete genome sequence of Corynebacterium casei LMG S-19264T (=DSM 44701T), isolated from a smear-ripened cheese.</title>
        <authorList>
            <consortium name="US DOE Joint Genome Institute (JGI-PGF)"/>
            <person name="Walter F."/>
            <person name="Albersmeier A."/>
            <person name="Kalinowski J."/>
            <person name="Ruckert C."/>
        </authorList>
    </citation>
    <scope>NUCLEOTIDE SEQUENCE</scope>
    <source>
        <strain evidence="3">JCM 12862</strain>
    </source>
</reference>
<organism evidence="3 4">
    <name type="scientific">Yeosuana aromativorans</name>
    <dbReference type="NCBI Taxonomy" id="288019"/>
    <lineage>
        <taxon>Bacteria</taxon>
        <taxon>Pseudomonadati</taxon>
        <taxon>Bacteroidota</taxon>
        <taxon>Flavobacteriia</taxon>
        <taxon>Flavobacteriales</taxon>
        <taxon>Flavobacteriaceae</taxon>
        <taxon>Yeosuana</taxon>
    </lineage>
</organism>
<dbReference type="Pfam" id="PF04264">
    <property type="entry name" value="YceI"/>
    <property type="match status" value="1"/>
</dbReference>
<dbReference type="Gene3D" id="2.40.128.110">
    <property type="entry name" value="Lipid/polyisoprenoid-binding, YceI-like"/>
    <property type="match status" value="1"/>
</dbReference>
<proteinExistence type="predicted"/>
<comment type="caution">
    <text evidence="3">The sequence shown here is derived from an EMBL/GenBank/DDBJ whole genome shotgun (WGS) entry which is preliminary data.</text>
</comment>
<keyword evidence="1" id="KW-0732">Signal</keyword>